<proteinExistence type="predicted"/>
<protein>
    <submittedName>
        <fullName evidence="2">Uncharacterized protein</fullName>
    </submittedName>
</protein>
<reference evidence="2" key="1">
    <citation type="submission" date="2020-08" db="EMBL/GenBank/DDBJ databases">
        <title>Multicomponent nature underlies the extraordinary mechanical properties of spider dragline silk.</title>
        <authorList>
            <person name="Kono N."/>
            <person name="Nakamura H."/>
            <person name="Mori M."/>
            <person name="Yoshida Y."/>
            <person name="Ohtoshi R."/>
            <person name="Malay A.D."/>
            <person name="Moran D.A.P."/>
            <person name="Tomita M."/>
            <person name="Numata K."/>
            <person name="Arakawa K."/>
        </authorList>
    </citation>
    <scope>NUCLEOTIDE SEQUENCE</scope>
</reference>
<organism evidence="2 3">
    <name type="scientific">Nephila pilipes</name>
    <name type="common">Giant wood spider</name>
    <name type="synonym">Nephila maculata</name>
    <dbReference type="NCBI Taxonomy" id="299642"/>
    <lineage>
        <taxon>Eukaryota</taxon>
        <taxon>Metazoa</taxon>
        <taxon>Ecdysozoa</taxon>
        <taxon>Arthropoda</taxon>
        <taxon>Chelicerata</taxon>
        <taxon>Arachnida</taxon>
        <taxon>Araneae</taxon>
        <taxon>Araneomorphae</taxon>
        <taxon>Entelegynae</taxon>
        <taxon>Araneoidea</taxon>
        <taxon>Nephilidae</taxon>
        <taxon>Nephila</taxon>
    </lineage>
</organism>
<accession>A0A8X6MH89</accession>
<name>A0A8X6MH89_NEPPI</name>
<sequence length="74" mass="8307">MPSIDIQRPLIIDSFLEPLNTILDVDDLEEASGQFQNLMESLTKVMQDHFHLSPPSGNTKKAPVKPFDSQNAQK</sequence>
<dbReference type="EMBL" id="BMAW01046946">
    <property type="protein sequence ID" value="GFS58077.1"/>
    <property type="molecule type" value="Genomic_DNA"/>
</dbReference>
<dbReference type="OrthoDB" id="10571669at2759"/>
<comment type="caution">
    <text evidence="2">The sequence shown here is derived from an EMBL/GenBank/DDBJ whole genome shotgun (WGS) entry which is preliminary data.</text>
</comment>
<dbReference type="AlphaFoldDB" id="A0A8X6MH89"/>
<feature type="region of interest" description="Disordered" evidence="1">
    <location>
        <begin position="49"/>
        <end position="74"/>
    </location>
</feature>
<evidence type="ECO:0000313" key="3">
    <source>
        <dbReference type="Proteomes" id="UP000887013"/>
    </source>
</evidence>
<evidence type="ECO:0000313" key="2">
    <source>
        <dbReference type="EMBL" id="GFS58077.1"/>
    </source>
</evidence>
<feature type="non-terminal residue" evidence="2">
    <location>
        <position position="74"/>
    </location>
</feature>
<dbReference type="Proteomes" id="UP000887013">
    <property type="component" value="Unassembled WGS sequence"/>
</dbReference>
<gene>
    <name evidence="2" type="ORF">NPIL_676661</name>
</gene>
<evidence type="ECO:0000256" key="1">
    <source>
        <dbReference type="SAM" id="MobiDB-lite"/>
    </source>
</evidence>
<keyword evidence="3" id="KW-1185">Reference proteome</keyword>